<feature type="domain" description="VOC" evidence="1">
    <location>
        <begin position="7"/>
        <end position="119"/>
    </location>
</feature>
<evidence type="ECO:0000313" key="3">
    <source>
        <dbReference type="Proteomes" id="UP001220456"/>
    </source>
</evidence>
<accession>A0ABT6CWR4</accession>
<protein>
    <submittedName>
        <fullName evidence="2">VOC family protein</fullName>
    </submittedName>
</protein>
<reference evidence="2 3" key="1">
    <citation type="journal article" date="2023" name="Int. J. Syst. Evol. Microbiol.">
        <title>Arthrobacter vasquezii sp. nov., isolated from a soil sample from Union Glacier, Antarctica.</title>
        <authorList>
            <person name="Valenzuela-Ibaceta F."/>
            <person name="Carrasco V."/>
            <person name="Lagos-Moraga S."/>
            <person name="Dietz-Vargas C."/>
            <person name="Navarro C.A."/>
            <person name="Perez-Donoso J.M."/>
        </authorList>
    </citation>
    <scope>NUCLEOTIDE SEQUENCE [LARGE SCALE GENOMIC DNA]</scope>
    <source>
        <strain evidence="2 3">EH-1B-1</strain>
    </source>
</reference>
<dbReference type="EMBL" id="JAROKN010000019">
    <property type="protein sequence ID" value="MDF9277947.1"/>
    <property type="molecule type" value="Genomic_DNA"/>
</dbReference>
<dbReference type="SUPFAM" id="SSF54593">
    <property type="entry name" value="Glyoxalase/Bleomycin resistance protein/Dihydroxybiphenyl dioxygenase"/>
    <property type="match status" value="1"/>
</dbReference>
<name>A0ABT6CWR4_9MICC</name>
<keyword evidence="3" id="KW-1185">Reference proteome</keyword>
<comment type="caution">
    <text evidence="2">The sequence shown here is derived from an EMBL/GenBank/DDBJ whole genome shotgun (WGS) entry which is preliminary data.</text>
</comment>
<dbReference type="InterPro" id="IPR037523">
    <property type="entry name" value="VOC_core"/>
</dbReference>
<dbReference type="PANTHER" id="PTHR36113:SF3">
    <property type="entry name" value="SLL5075 PROTEIN"/>
    <property type="match status" value="1"/>
</dbReference>
<dbReference type="InterPro" id="IPR051332">
    <property type="entry name" value="Fosfomycin_Res_Enzymes"/>
</dbReference>
<dbReference type="PROSITE" id="PS51819">
    <property type="entry name" value="VOC"/>
    <property type="match status" value="2"/>
</dbReference>
<dbReference type="Proteomes" id="UP001220456">
    <property type="component" value="Unassembled WGS sequence"/>
</dbReference>
<dbReference type="InterPro" id="IPR029068">
    <property type="entry name" value="Glyas_Bleomycin-R_OHBP_Dase"/>
</dbReference>
<evidence type="ECO:0000259" key="1">
    <source>
        <dbReference type="PROSITE" id="PS51819"/>
    </source>
</evidence>
<dbReference type="InterPro" id="IPR004360">
    <property type="entry name" value="Glyas_Fos-R_dOase_dom"/>
</dbReference>
<feature type="domain" description="VOC" evidence="1">
    <location>
        <begin position="149"/>
        <end position="271"/>
    </location>
</feature>
<dbReference type="Gene3D" id="3.10.180.10">
    <property type="entry name" value="2,3-Dihydroxybiphenyl 1,2-Dioxygenase, domain 1"/>
    <property type="match status" value="2"/>
</dbReference>
<proteinExistence type="predicted"/>
<dbReference type="RefSeq" id="WP_277358450.1">
    <property type="nucleotide sequence ID" value="NZ_JAROKN010000019.1"/>
</dbReference>
<dbReference type="PANTHER" id="PTHR36113">
    <property type="entry name" value="LYASE, PUTATIVE-RELATED-RELATED"/>
    <property type="match status" value="1"/>
</dbReference>
<sequence>MIKLLSHLSHIEIYATDLEKSIRYYEEQVGLRVVERTDEKVFLRCWGDYYAYSVVLVKGDEPGMVSMAWRTSSAEALDEAARRIDATEYAGTWKDAGEGIGRSYLFTGPYGHTMQLFWDVELYKAEGEFASTYPDRPSKRSDRGIAPRQLDHVTIAASDVKGFAKWYNEVLGFRIMAFADFENPEVTFFGVLTTNEKSHDLGILLDASDRPGRIHHYAFWLDTQAELARAADLLIENGTPMEFGPGVHGIGEQDYLYFREASGLRIEVNTGGYRNYVPDWQPNRWTPELGANDQYRNRELPQSMLEAFPPAAAPTATEQGLVPGSEAELIKAAAIKSPASLD</sequence>
<organism evidence="2 3">
    <name type="scientific">Arthrobacter vasquezii</name>
    <dbReference type="NCBI Taxonomy" id="2977629"/>
    <lineage>
        <taxon>Bacteria</taxon>
        <taxon>Bacillati</taxon>
        <taxon>Actinomycetota</taxon>
        <taxon>Actinomycetes</taxon>
        <taxon>Micrococcales</taxon>
        <taxon>Micrococcaceae</taxon>
        <taxon>Arthrobacter</taxon>
    </lineage>
</organism>
<dbReference type="Pfam" id="PF00903">
    <property type="entry name" value="Glyoxalase"/>
    <property type="match status" value="2"/>
</dbReference>
<evidence type="ECO:0000313" key="2">
    <source>
        <dbReference type="EMBL" id="MDF9277947.1"/>
    </source>
</evidence>
<gene>
    <name evidence="2" type="ORF">P4U43_09110</name>
</gene>